<organism evidence="3 4">
    <name type="scientific">Spirosoma foliorum</name>
    <dbReference type="NCBI Taxonomy" id="2710596"/>
    <lineage>
        <taxon>Bacteria</taxon>
        <taxon>Pseudomonadati</taxon>
        <taxon>Bacteroidota</taxon>
        <taxon>Cytophagia</taxon>
        <taxon>Cytophagales</taxon>
        <taxon>Cytophagaceae</taxon>
        <taxon>Spirosoma</taxon>
    </lineage>
</organism>
<dbReference type="InterPro" id="IPR036291">
    <property type="entry name" value="NAD(P)-bd_dom_sf"/>
</dbReference>
<dbReference type="Pfam" id="PF00106">
    <property type="entry name" value="adh_short"/>
    <property type="match status" value="1"/>
</dbReference>
<name>A0A7G5H0E9_9BACT</name>
<dbReference type="KEGG" id="sfol:H3H32_06560"/>
<evidence type="ECO:0000313" key="3">
    <source>
        <dbReference type="EMBL" id="QMW04591.1"/>
    </source>
</evidence>
<proteinExistence type="inferred from homology"/>
<dbReference type="PANTHER" id="PTHR43669:SF8">
    <property type="entry name" value="SHORT-CHAIN TYPE DEHYDROGENASE_REDUCTASE-RELATED"/>
    <property type="match status" value="1"/>
</dbReference>
<protein>
    <submittedName>
        <fullName evidence="3">SDR family NAD(P)-dependent oxidoreductase</fullName>
    </submittedName>
</protein>
<dbReference type="RefSeq" id="WP_182461929.1">
    <property type="nucleotide sequence ID" value="NZ_CP059732.1"/>
</dbReference>
<evidence type="ECO:0000256" key="1">
    <source>
        <dbReference type="ARBA" id="ARBA00006484"/>
    </source>
</evidence>
<dbReference type="SUPFAM" id="SSF51735">
    <property type="entry name" value="NAD(P)-binding Rossmann-fold domains"/>
    <property type="match status" value="1"/>
</dbReference>
<dbReference type="GO" id="GO:0016491">
    <property type="term" value="F:oxidoreductase activity"/>
    <property type="evidence" value="ECO:0007669"/>
    <property type="project" value="UniProtKB-KW"/>
</dbReference>
<dbReference type="AlphaFoldDB" id="A0A7G5H0E9"/>
<sequence length="232" mass="24634">MATLFITGAAGGLGLSVTQTLLTQGHRVLAAIHSAKDKQQLPTEFPDNLFTYEIDLTNESAVTALIEQAITAHGPIDAAILLAGGYATGTLAETDGTLIDKMMTINFKTAYTTVQPIFTHMSQQSTGGRFVLIGARPALDAQAGKTAVAYALSKSLVFQLSDLINASGNGQNIYSTVIVPSIIDTALNRQAMPDADFTTWVDPQTIADTIAFVLFGEGRALREPVLKVYNQA</sequence>
<evidence type="ECO:0000256" key="2">
    <source>
        <dbReference type="ARBA" id="ARBA00023002"/>
    </source>
</evidence>
<dbReference type="InterPro" id="IPR002347">
    <property type="entry name" value="SDR_fam"/>
</dbReference>
<dbReference type="PRINTS" id="PR00081">
    <property type="entry name" value="GDHRDH"/>
</dbReference>
<comment type="similarity">
    <text evidence="1">Belongs to the short-chain dehydrogenases/reductases (SDR) family.</text>
</comment>
<keyword evidence="4" id="KW-1185">Reference proteome</keyword>
<dbReference type="EMBL" id="CP059732">
    <property type="protein sequence ID" value="QMW04591.1"/>
    <property type="molecule type" value="Genomic_DNA"/>
</dbReference>
<reference evidence="3 4" key="1">
    <citation type="submission" date="2020-07" db="EMBL/GenBank/DDBJ databases">
        <title>Spirosoma foliorum sp. nov., isolated from the leaves on the Nejang mountain Korea, Republic of.</title>
        <authorList>
            <person name="Ho H."/>
            <person name="Lee Y.-J."/>
            <person name="Nurcahyanto D.-A."/>
            <person name="Kim S.-G."/>
        </authorList>
    </citation>
    <scope>NUCLEOTIDE SEQUENCE [LARGE SCALE GENOMIC DNA]</scope>
    <source>
        <strain evidence="3 4">PL0136</strain>
    </source>
</reference>
<evidence type="ECO:0000313" key="4">
    <source>
        <dbReference type="Proteomes" id="UP000515369"/>
    </source>
</evidence>
<dbReference type="PANTHER" id="PTHR43669">
    <property type="entry name" value="5-KETO-D-GLUCONATE 5-REDUCTASE"/>
    <property type="match status" value="1"/>
</dbReference>
<dbReference type="Gene3D" id="3.40.50.720">
    <property type="entry name" value="NAD(P)-binding Rossmann-like Domain"/>
    <property type="match status" value="1"/>
</dbReference>
<gene>
    <name evidence="3" type="ORF">H3H32_06560</name>
</gene>
<dbReference type="Proteomes" id="UP000515369">
    <property type="component" value="Chromosome"/>
</dbReference>
<accession>A0A7G5H0E9</accession>
<keyword evidence="2" id="KW-0560">Oxidoreductase</keyword>